<evidence type="ECO:0000313" key="12">
    <source>
        <dbReference type="EMBL" id="SEP70757.1"/>
    </source>
</evidence>
<evidence type="ECO:0000256" key="4">
    <source>
        <dbReference type="ARBA" id="ARBA00022759"/>
    </source>
</evidence>
<keyword evidence="13" id="KW-1185">Reference proteome</keyword>
<dbReference type="SMART" id="SM00534">
    <property type="entry name" value="MUTSac"/>
    <property type="match status" value="1"/>
</dbReference>
<feature type="coiled-coil region" evidence="10">
    <location>
        <begin position="522"/>
        <end position="599"/>
    </location>
</feature>
<comment type="function">
    <text evidence="9">Acts as a ribosome collision sensor, splitting the ribosome into its 2 subunits. Detects stalled/collided 70S ribosomes which it binds and splits by an ATP-hydrolysis driven conformational change. Acts upstream of the ribosome quality control system (RQC), a ribosome-associated complex that mediates the extraction of incompletely synthesized nascent chains from stalled ribosomes and their subsequent degradation. Probably generates substrates for RQC.</text>
</comment>
<comment type="subunit">
    <text evidence="9">Homodimer. Binds to stalled ribosomes, contacting rRNA.</text>
</comment>
<evidence type="ECO:0000256" key="7">
    <source>
        <dbReference type="ARBA" id="ARBA00022884"/>
    </source>
</evidence>
<evidence type="ECO:0000256" key="10">
    <source>
        <dbReference type="SAM" id="Coils"/>
    </source>
</evidence>
<dbReference type="PROSITE" id="PS50828">
    <property type="entry name" value="SMR"/>
    <property type="match status" value="1"/>
</dbReference>
<dbReference type="AlphaFoldDB" id="A0A1H9A2R2"/>
<dbReference type="PIRSF" id="PIRSF005814">
    <property type="entry name" value="MutS_YshD"/>
    <property type="match status" value="1"/>
</dbReference>
<dbReference type="GO" id="GO:0140664">
    <property type="term" value="F:ATP-dependent DNA damage sensor activity"/>
    <property type="evidence" value="ECO:0007669"/>
    <property type="project" value="InterPro"/>
</dbReference>
<keyword evidence="5 9" id="KW-0378">Hydrolase</keyword>
<keyword evidence="3 9" id="KW-0547">Nucleotide-binding</keyword>
<comment type="function">
    <text evidence="9">Endonuclease that is involved in the suppression of homologous recombination and thus may have a key role in the control of bacterial genetic diversity.</text>
</comment>
<dbReference type="OrthoDB" id="9808166at2"/>
<evidence type="ECO:0000259" key="11">
    <source>
        <dbReference type="PROSITE" id="PS50828"/>
    </source>
</evidence>
<dbReference type="Proteomes" id="UP000198833">
    <property type="component" value="Unassembled WGS sequence"/>
</dbReference>
<name>A0A1H9A2R2_9LACT</name>
<dbReference type="Gene3D" id="3.30.1370.110">
    <property type="match status" value="1"/>
</dbReference>
<dbReference type="GO" id="GO:0030983">
    <property type="term" value="F:mismatched DNA binding"/>
    <property type="evidence" value="ECO:0007669"/>
    <property type="project" value="InterPro"/>
</dbReference>
<feature type="binding site" evidence="9">
    <location>
        <begin position="334"/>
        <end position="341"/>
    </location>
    <ligand>
        <name>ATP</name>
        <dbReference type="ChEBI" id="CHEBI:30616"/>
    </ligand>
</feature>
<dbReference type="GO" id="GO:0016887">
    <property type="term" value="F:ATP hydrolysis activity"/>
    <property type="evidence" value="ECO:0007669"/>
    <property type="project" value="InterPro"/>
</dbReference>
<dbReference type="Pfam" id="PF01713">
    <property type="entry name" value="Smr"/>
    <property type="match status" value="1"/>
</dbReference>
<keyword evidence="2 9" id="KW-0699">rRNA-binding</keyword>
<dbReference type="InterPro" id="IPR036187">
    <property type="entry name" value="DNA_mismatch_repair_MutS_sf"/>
</dbReference>
<feature type="domain" description="Smr" evidence="11">
    <location>
        <begin position="710"/>
        <end position="785"/>
    </location>
</feature>
<dbReference type="InterPro" id="IPR045076">
    <property type="entry name" value="MutS"/>
</dbReference>
<dbReference type="GO" id="GO:0043023">
    <property type="term" value="F:ribosomal large subunit binding"/>
    <property type="evidence" value="ECO:0007669"/>
    <property type="project" value="UniProtKB-UniRule"/>
</dbReference>
<dbReference type="GO" id="GO:0072344">
    <property type="term" value="P:rescue of stalled ribosome"/>
    <property type="evidence" value="ECO:0007669"/>
    <property type="project" value="UniProtKB-UniRule"/>
</dbReference>
<keyword evidence="6 9" id="KW-0067">ATP-binding</keyword>
<dbReference type="CDD" id="cd03280">
    <property type="entry name" value="ABC_MutS2"/>
    <property type="match status" value="1"/>
</dbReference>
<gene>
    <name evidence="9" type="primary">mutS2</name>
    <name evidence="9" type="synonym">rqcU</name>
    <name evidence="12" type="ORF">SAMN04488558_101398</name>
</gene>
<dbReference type="EMBL" id="FOEN01000001">
    <property type="protein sequence ID" value="SEP70757.1"/>
    <property type="molecule type" value="Genomic_DNA"/>
</dbReference>
<dbReference type="GO" id="GO:0045910">
    <property type="term" value="P:negative regulation of DNA recombination"/>
    <property type="evidence" value="ECO:0007669"/>
    <property type="project" value="InterPro"/>
</dbReference>
<dbReference type="InterPro" id="IPR046893">
    <property type="entry name" value="MSSS"/>
</dbReference>
<dbReference type="InterPro" id="IPR002625">
    <property type="entry name" value="Smr_dom"/>
</dbReference>
<dbReference type="EC" id="3.6.4.-" evidence="9"/>
<evidence type="ECO:0000256" key="8">
    <source>
        <dbReference type="ARBA" id="ARBA00023125"/>
    </source>
</evidence>
<dbReference type="PROSITE" id="PS00486">
    <property type="entry name" value="DNA_MISMATCH_REPAIR_2"/>
    <property type="match status" value="1"/>
</dbReference>
<dbReference type="NCBIfam" id="TIGR01069">
    <property type="entry name" value="mutS2"/>
    <property type="match status" value="1"/>
</dbReference>
<dbReference type="SUPFAM" id="SSF48334">
    <property type="entry name" value="DNA repair protein MutS, domain III"/>
    <property type="match status" value="1"/>
</dbReference>
<dbReference type="FunFam" id="3.40.50.300:FF:000830">
    <property type="entry name" value="Endonuclease MutS2"/>
    <property type="match status" value="1"/>
</dbReference>
<evidence type="ECO:0000256" key="2">
    <source>
        <dbReference type="ARBA" id="ARBA00022730"/>
    </source>
</evidence>
<accession>A0A1H9A2R2</accession>
<dbReference type="GO" id="GO:0004519">
    <property type="term" value="F:endonuclease activity"/>
    <property type="evidence" value="ECO:0007669"/>
    <property type="project" value="UniProtKB-UniRule"/>
</dbReference>
<evidence type="ECO:0000313" key="13">
    <source>
        <dbReference type="Proteomes" id="UP000198833"/>
    </source>
</evidence>
<dbReference type="Pfam" id="PF00488">
    <property type="entry name" value="MutS_V"/>
    <property type="match status" value="1"/>
</dbReference>
<evidence type="ECO:0000256" key="5">
    <source>
        <dbReference type="ARBA" id="ARBA00022801"/>
    </source>
</evidence>
<dbReference type="Pfam" id="PF20297">
    <property type="entry name" value="MSSS"/>
    <property type="match status" value="1"/>
</dbReference>
<dbReference type="RefSeq" id="WP_092570237.1">
    <property type="nucleotide sequence ID" value="NZ_FOEN01000001.1"/>
</dbReference>
<dbReference type="InterPro" id="IPR027417">
    <property type="entry name" value="P-loop_NTPase"/>
</dbReference>
<reference evidence="12 13" key="1">
    <citation type="submission" date="2016-10" db="EMBL/GenBank/DDBJ databases">
        <authorList>
            <person name="de Groot N.N."/>
        </authorList>
    </citation>
    <scope>NUCLEOTIDE SEQUENCE [LARGE SCALE GENOMIC DNA]</scope>
    <source>
        <strain evidence="12 13">DSM 15695</strain>
    </source>
</reference>
<sequence length="785" mass="88557">MNTPKIYQTLEFARIQEKVSQYAQTPMGKEHISAMKMSDDVNQLEQWQAETAEALDLILQDKSMPIGRIDNLTAALKRLELGASLNGPEFAQIGRLLKTVLDLGNFFKQLAAEEVMIEALQFWADQLILQPKLLQQINLIVDESGNILSTASSELARIRRRQNQLESQIRQQLNQLLKSKANYLSDALITIRNNRYVVPVKAEYRNQFGGTIHDQSSTGQTLYIEPQAVVQLNNQLTDLQSAERKEIERILEENTQALMPYSQDIRDNQTCLGQLDFIQARAFYAREIKGVRPIFSKEQHVALWQARHPLIAEDKIVANDIILGQHYRALIITGPNTGGKTILLKTLGLIQMMGQVGLHIPCDSGSQLALFDQIFADIGDEQSIEQSLSTFSGHMTNIVSILEQMTADSLVLFDELGSGTDPQEGASLAMAILDHLRQHRVMVMATTHYPELKVYAHQAADTVNASMEFDSDSLSPTYRLLIGIPGRSNALEISQRLGLPASILQYAQSGISQADQSVNEMISQLEREHRLAEQDHHQSQQILAEAEKIHADLMTEYQRFMNQKNELIEKTKRQANAQVEEKKAEAEKIIQEIRDLQLEQGQDKTIKEHVLIDKKGRFDQLKQPERLKKNRVLKKAKRAKKLKVGDDVEVLSYGQRGTIIEVLDHKEYVVQMGILKMKIPADELQPLNKIEPKVTVNVQRQAGSKVQTQLDLRGQRFDAAMENTKKYLDQALLSHHPMVTIVHGKGTGALRQGIQDLLKRHPQVDRFEYALANAGGSGATVVYFK</sequence>
<protein>
    <recommendedName>
        <fullName evidence="9">Endonuclease MutS2</fullName>
        <ecNumber evidence="9">3.1.-.-</ecNumber>
    </recommendedName>
    <alternativeName>
        <fullName evidence="9">Ribosome-associated protein quality control-upstream factor</fullName>
        <shortName evidence="9">RQC-upstream factor</shortName>
        <shortName evidence="9">RqcU</shortName>
        <ecNumber evidence="9">3.6.4.-</ecNumber>
    </alternativeName>
</protein>
<dbReference type="SMART" id="SM00533">
    <property type="entry name" value="MUTSd"/>
    <property type="match status" value="1"/>
</dbReference>
<dbReference type="GO" id="GO:0019843">
    <property type="term" value="F:rRNA binding"/>
    <property type="evidence" value="ECO:0007669"/>
    <property type="project" value="UniProtKB-UniRule"/>
</dbReference>
<evidence type="ECO:0000256" key="6">
    <source>
        <dbReference type="ARBA" id="ARBA00022840"/>
    </source>
</evidence>
<keyword evidence="7 9" id="KW-0694">RNA-binding</keyword>
<dbReference type="InterPro" id="IPR005747">
    <property type="entry name" value="MutS2"/>
</dbReference>
<comment type="similarity">
    <text evidence="9">Belongs to the DNA mismatch repair MutS family. MutS2 subfamily.</text>
</comment>
<keyword evidence="8 9" id="KW-0238">DNA-binding</keyword>
<organism evidence="12 13">
    <name type="scientific">Ignavigranum ruoffiae</name>
    <dbReference type="NCBI Taxonomy" id="89093"/>
    <lineage>
        <taxon>Bacteria</taxon>
        <taxon>Bacillati</taxon>
        <taxon>Bacillota</taxon>
        <taxon>Bacilli</taxon>
        <taxon>Lactobacillales</taxon>
        <taxon>Aerococcaceae</taxon>
        <taxon>Ignavigranum</taxon>
    </lineage>
</organism>
<dbReference type="InterPro" id="IPR000432">
    <property type="entry name" value="DNA_mismatch_repair_MutS_C"/>
</dbReference>
<proteinExistence type="inferred from homology"/>
<evidence type="ECO:0000256" key="1">
    <source>
        <dbReference type="ARBA" id="ARBA00022722"/>
    </source>
</evidence>
<dbReference type="EC" id="3.1.-.-" evidence="9"/>
<dbReference type="InterPro" id="IPR007696">
    <property type="entry name" value="DNA_mismatch_repair_MutS_core"/>
</dbReference>
<feature type="coiled-coil region" evidence="10">
    <location>
        <begin position="148"/>
        <end position="182"/>
    </location>
</feature>
<dbReference type="SMART" id="SM00463">
    <property type="entry name" value="SMR"/>
    <property type="match status" value="1"/>
</dbReference>
<keyword evidence="10" id="KW-0175">Coiled coil</keyword>
<dbReference type="InterPro" id="IPR036063">
    <property type="entry name" value="Smr_dom_sf"/>
</dbReference>
<dbReference type="GO" id="GO:0006298">
    <property type="term" value="P:mismatch repair"/>
    <property type="evidence" value="ECO:0007669"/>
    <property type="project" value="InterPro"/>
</dbReference>
<dbReference type="GO" id="GO:0005524">
    <property type="term" value="F:ATP binding"/>
    <property type="evidence" value="ECO:0007669"/>
    <property type="project" value="UniProtKB-UniRule"/>
</dbReference>
<dbReference type="SUPFAM" id="SSF160443">
    <property type="entry name" value="SMR domain-like"/>
    <property type="match status" value="1"/>
</dbReference>
<keyword evidence="1 9" id="KW-0540">Nuclease</keyword>
<dbReference type="Gene3D" id="3.40.50.300">
    <property type="entry name" value="P-loop containing nucleotide triphosphate hydrolases"/>
    <property type="match status" value="1"/>
</dbReference>
<dbReference type="HAMAP" id="MF_00092">
    <property type="entry name" value="MutS2"/>
    <property type="match status" value="1"/>
</dbReference>
<dbReference type="PANTHER" id="PTHR48466">
    <property type="entry name" value="OS10G0509000 PROTEIN-RELATED"/>
    <property type="match status" value="1"/>
</dbReference>
<evidence type="ECO:0000256" key="9">
    <source>
        <dbReference type="HAMAP-Rule" id="MF_00092"/>
    </source>
</evidence>
<evidence type="ECO:0000256" key="3">
    <source>
        <dbReference type="ARBA" id="ARBA00022741"/>
    </source>
</evidence>
<dbReference type="STRING" id="89093.SAMN04488558_101398"/>
<keyword evidence="4 9" id="KW-0255">Endonuclease</keyword>
<dbReference type="PANTHER" id="PTHR48466:SF2">
    <property type="entry name" value="OS10G0509000 PROTEIN"/>
    <property type="match status" value="1"/>
</dbReference>
<dbReference type="SUPFAM" id="SSF52540">
    <property type="entry name" value="P-loop containing nucleoside triphosphate hydrolases"/>
    <property type="match status" value="1"/>
</dbReference>